<dbReference type="NCBIfam" id="TIGR03086">
    <property type="entry name" value="TIGR03086 family metal-binding protein"/>
    <property type="match status" value="1"/>
</dbReference>
<evidence type="ECO:0000259" key="1">
    <source>
        <dbReference type="Pfam" id="PF11716"/>
    </source>
</evidence>
<keyword evidence="3" id="KW-1185">Reference proteome</keyword>
<dbReference type="InterPro" id="IPR034660">
    <property type="entry name" value="DinB/YfiT-like"/>
</dbReference>
<gene>
    <name evidence="2" type="ORF">J2S48_001748</name>
</gene>
<dbReference type="InterPro" id="IPR024344">
    <property type="entry name" value="MDMPI_metal-binding"/>
</dbReference>
<dbReference type="Gene3D" id="1.20.120.450">
    <property type="entry name" value="dinb family like domain"/>
    <property type="match status" value="1"/>
</dbReference>
<accession>A0ABU2CLP3</accession>
<protein>
    <submittedName>
        <fullName evidence="2">Uncharacterized protein (TIGR03086 family)</fullName>
    </submittedName>
</protein>
<name>A0ABU2CLP3_9MICO</name>
<dbReference type="InterPro" id="IPR017517">
    <property type="entry name" value="Maleyloyr_isom"/>
</dbReference>
<evidence type="ECO:0000313" key="2">
    <source>
        <dbReference type="EMBL" id="MDR7382233.1"/>
    </source>
</evidence>
<evidence type="ECO:0000313" key="3">
    <source>
        <dbReference type="Proteomes" id="UP001183585"/>
    </source>
</evidence>
<feature type="domain" description="Mycothiol-dependent maleylpyruvate isomerase metal-binding" evidence="1">
    <location>
        <begin position="14"/>
        <end position="133"/>
    </location>
</feature>
<dbReference type="EMBL" id="JAVDYE010000001">
    <property type="protein sequence ID" value="MDR7382233.1"/>
    <property type="molecule type" value="Genomic_DNA"/>
</dbReference>
<reference evidence="2 3" key="1">
    <citation type="submission" date="2023-07" db="EMBL/GenBank/DDBJ databases">
        <title>Sequencing the genomes of 1000 actinobacteria strains.</title>
        <authorList>
            <person name="Klenk H.-P."/>
        </authorList>
    </citation>
    <scope>NUCLEOTIDE SEQUENCE [LARGE SCALE GENOMIC DNA]</scope>
    <source>
        <strain evidence="2 3">DSM 45554</strain>
    </source>
</reference>
<dbReference type="InterPro" id="IPR017520">
    <property type="entry name" value="CHP03086"/>
</dbReference>
<proteinExistence type="predicted"/>
<organism evidence="2 3">
    <name type="scientific">Promicromonospora iranensis</name>
    <dbReference type="NCBI Taxonomy" id="1105144"/>
    <lineage>
        <taxon>Bacteria</taxon>
        <taxon>Bacillati</taxon>
        <taxon>Actinomycetota</taxon>
        <taxon>Actinomycetes</taxon>
        <taxon>Micrococcales</taxon>
        <taxon>Promicromonosporaceae</taxon>
        <taxon>Promicromonospora</taxon>
    </lineage>
</organism>
<comment type="caution">
    <text evidence="2">The sequence shown here is derived from an EMBL/GenBank/DDBJ whole genome shotgun (WGS) entry which is preliminary data.</text>
</comment>
<dbReference type="RefSeq" id="WP_274993498.1">
    <property type="nucleotide sequence ID" value="NZ_JAJQQP010000004.1"/>
</dbReference>
<dbReference type="Pfam" id="PF11716">
    <property type="entry name" value="MDMPI_N"/>
    <property type="match status" value="1"/>
</dbReference>
<dbReference type="SUPFAM" id="SSF109854">
    <property type="entry name" value="DinB/YfiT-like putative metalloenzymes"/>
    <property type="match status" value="1"/>
</dbReference>
<dbReference type="Proteomes" id="UP001183585">
    <property type="component" value="Unassembled WGS sequence"/>
</dbReference>
<sequence>MLTYSDMRVQHDGALADTSRLVERAADGELGIATPCEGWDLADLLSHMIGQNRGFAAAVATGDAEAEAYAGPDVTPANAVGAWEASAEALRAAFSAAGENATAHLVEFDIDVTAADALSMHLLDTAVHAWDVAATLGETYRPDDVVTQLVLGLARRIASRPGGSPGVFGEPLAERGDDGWLDALRLLGRDPRPVG</sequence>
<dbReference type="NCBIfam" id="TIGR03083">
    <property type="entry name" value="maleylpyruvate isomerase family mycothiol-dependent enzyme"/>
    <property type="match status" value="1"/>
</dbReference>